<comment type="caution">
    <text evidence="1">The sequence shown here is derived from an EMBL/GenBank/DDBJ whole genome shotgun (WGS) entry which is preliminary data.</text>
</comment>
<dbReference type="SUPFAM" id="SSF55961">
    <property type="entry name" value="Bet v1-like"/>
    <property type="match status" value="1"/>
</dbReference>
<accession>A0ABP4ZQX3</accession>
<name>A0ABP4ZQX3_9MICO</name>
<keyword evidence="2" id="KW-1185">Reference proteome</keyword>
<organism evidence="1 2">
    <name type="scientific">Myceligenerans crystallogenes</name>
    <dbReference type="NCBI Taxonomy" id="316335"/>
    <lineage>
        <taxon>Bacteria</taxon>
        <taxon>Bacillati</taxon>
        <taxon>Actinomycetota</taxon>
        <taxon>Actinomycetes</taxon>
        <taxon>Micrococcales</taxon>
        <taxon>Promicromonosporaceae</taxon>
        <taxon>Myceligenerans</taxon>
    </lineage>
</organism>
<dbReference type="Proteomes" id="UP001501094">
    <property type="component" value="Unassembled WGS sequence"/>
</dbReference>
<reference evidence="2" key="1">
    <citation type="journal article" date="2019" name="Int. J. Syst. Evol. Microbiol.">
        <title>The Global Catalogue of Microorganisms (GCM) 10K type strain sequencing project: providing services to taxonomists for standard genome sequencing and annotation.</title>
        <authorList>
            <consortium name="The Broad Institute Genomics Platform"/>
            <consortium name="The Broad Institute Genome Sequencing Center for Infectious Disease"/>
            <person name="Wu L."/>
            <person name="Ma J."/>
        </authorList>
    </citation>
    <scope>NUCLEOTIDE SEQUENCE [LARGE SCALE GENOMIC DNA]</scope>
    <source>
        <strain evidence="2">JCM 14326</strain>
    </source>
</reference>
<dbReference type="EMBL" id="BAAANL010000005">
    <property type="protein sequence ID" value="GAA1868125.1"/>
    <property type="molecule type" value="Genomic_DNA"/>
</dbReference>
<evidence type="ECO:0000313" key="1">
    <source>
        <dbReference type="EMBL" id="GAA1868125.1"/>
    </source>
</evidence>
<sequence>MLLTLHWYEVGGNMGGMSGLLVRVMDRWRLPVAPERVWAVLADPGVTWPDWWPGMSEEAAGVVSGPDGLGAPGSWVRLRLRSPIGGGVRIRLYLTGSRPPTPERGGRARLQVSGDLRGIATVHVSRPDDDAEPGCEVRLIWIVTARRGPALLATRISRRLAAWAHARVMSAGERGLRNHLTTPAR</sequence>
<gene>
    <name evidence="1" type="ORF">GCM10009751_28320</name>
</gene>
<dbReference type="Gene3D" id="3.30.530.20">
    <property type="match status" value="1"/>
</dbReference>
<protein>
    <submittedName>
        <fullName evidence="1">SRPBCC family protein</fullName>
    </submittedName>
</protein>
<dbReference type="InterPro" id="IPR023393">
    <property type="entry name" value="START-like_dom_sf"/>
</dbReference>
<proteinExistence type="predicted"/>
<evidence type="ECO:0000313" key="2">
    <source>
        <dbReference type="Proteomes" id="UP001501094"/>
    </source>
</evidence>